<dbReference type="Proteomes" id="UP000307074">
    <property type="component" value="Chromosome"/>
</dbReference>
<accession>A0A0C1M6Q3</accession>
<reference evidence="1" key="2">
    <citation type="submission" date="2020-12" db="EMBL/GenBank/DDBJ databases">
        <authorList>
            <person name="Mcmullen J.G."/>
        </authorList>
    </citation>
    <scope>NUCLEOTIDE SEQUENCE</scope>
    <source>
        <strain evidence="1">Dm-2019-70</strain>
    </source>
</reference>
<proteinExistence type="predicted"/>
<dbReference type="EMBL" id="JAERKF010000030">
    <property type="protein sequence ID" value="MBS1011831.1"/>
    <property type="molecule type" value="Genomic_DNA"/>
</dbReference>
<dbReference type="AlphaFoldDB" id="A0A0C1M6Q3"/>
<gene>
    <name evidence="1" type="ORF">JK167_13565</name>
    <name evidence="2" type="ORF">UCCLBBS449_0981</name>
</gene>
<name>A0A0C1M6Q3_LEVBR</name>
<organism evidence="1 4">
    <name type="scientific">Levilactobacillus brevis</name>
    <name type="common">Lactobacillus brevis</name>
    <dbReference type="NCBI Taxonomy" id="1580"/>
    <lineage>
        <taxon>Bacteria</taxon>
        <taxon>Bacillati</taxon>
        <taxon>Bacillota</taxon>
        <taxon>Bacilli</taxon>
        <taxon>Lactobacillales</taxon>
        <taxon>Lactobacillaceae</taxon>
        <taxon>Levilactobacillus</taxon>
    </lineage>
</organism>
<dbReference type="Proteomes" id="UP000676478">
    <property type="component" value="Unassembled WGS sequence"/>
</dbReference>
<protein>
    <submittedName>
        <fullName evidence="1">Cell surface protein</fullName>
    </submittedName>
</protein>
<dbReference type="EMBL" id="CP031198">
    <property type="protein sequence ID" value="QCZ52941.1"/>
    <property type="molecule type" value="Genomic_DNA"/>
</dbReference>
<evidence type="ECO:0000313" key="4">
    <source>
        <dbReference type="Proteomes" id="UP000676478"/>
    </source>
</evidence>
<evidence type="ECO:0000313" key="3">
    <source>
        <dbReference type="Proteomes" id="UP000307074"/>
    </source>
</evidence>
<dbReference type="RefSeq" id="WP_039107575.1">
    <property type="nucleotide sequence ID" value="NZ_CAKMAP010000002.1"/>
</dbReference>
<reference evidence="2 3" key="1">
    <citation type="submission" date="2018-07" db="EMBL/GenBank/DDBJ databases">
        <authorList>
            <person name="Feyereisen M."/>
        </authorList>
    </citation>
    <scope>NUCLEOTIDE SEQUENCE [LARGE SCALE GENOMIC DNA]</scope>
    <source>
        <strain evidence="2 3">UCCLBBS449</strain>
    </source>
</reference>
<sequence>MKLSTSRLVILLLSCLIFGFGIMKGQTAEASITTSGSTYTVTSGDDLFNLLTNNKNYWSSQNVPPTDLTIKVANTITLPGYDVSLYSGLTNVKVDFQQHQFYAGSYVASRVLIPRTSSAQLTVANVNNTSNATTNQVTGAPNSAGTGTTTAYLSTYYGMLFSSDFGLSAGTTSCAAQVTYDNVVYNMPNNLVYNQPLCTYFVPINFTGKNKIVTAVSGQQVGEIANLKVSSGTTEIIGGDGSSGLAGGMFYPYYNNLNQADFPIDVAKGATLTLTNKDARAPMFAFIGIANSVTINNQGTLNLNATSAQTTLFGSGTKGVTLNASAQANTNISTAGAAFSNDMGTTKFIGNFADQSRTVLSSATSVFKNSSAWKNNSSLNVTAGAKIAAYSGGTQTGGLTDSSSHYIPVTFNGGSMAQGFLKPSAPSTTDDYTGLEPADSKFNAAGSTVNSNDLTNANNKGLLISAELLGTDLGAVDQYKWDYNIADLSEQPTLLPRTTGNDLYFRVIDTRSTTPSFSVMASYTPAETQPFTMWFKNDQSAVQLSPTDQTVLSADQMTADNGVYTKTFDENAGLLIKASIAARAGSYTGKVVWTLVDGVH</sequence>
<reference evidence="1" key="3">
    <citation type="submission" date="2022-09" db="EMBL/GenBank/DDBJ databases">
        <title>Genome-inferred correspondence between phylogeny and metabolic traits in the wild Drosophila gut microbiome.</title>
        <authorList>
            <person name="Bueno E."/>
            <person name="Blow F."/>
            <person name="Douglas A.E."/>
        </authorList>
    </citation>
    <scope>NUCLEOTIDE SEQUENCE</scope>
    <source>
        <strain evidence="1">Dm-2019-70</strain>
    </source>
</reference>
<dbReference type="OrthoDB" id="2329909at2"/>
<evidence type="ECO:0000313" key="2">
    <source>
        <dbReference type="EMBL" id="QCZ52941.1"/>
    </source>
</evidence>
<evidence type="ECO:0000313" key="1">
    <source>
        <dbReference type="EMBL" id="MBS1011831.1"/>
    </source>
</evidence>